<feature type="transmembrane region" description="Helical" evidence="1">
    <location>
        <begin position="78"/>
        <end position="107"/>
    </location>
</feature>
<dbReference type="RefSeq" id="WP_338093784.1">
    <property type="nucleotide sequence ID" value="NZ_JAWDKA010000003.1"/>
</dbReference>
<evidence type="ECO:0000256" key="1">
    <source>
        <dbReference type="SAM" id="Phobius"/>
    </source>
</evidence>
<evidence type="ECO:0000313" key="3">
    <source>
        <dbReference type="Proteomes" id="UP001273136"/>
    </source>
</evidence>
<feature type="transmembrane region" description="Helical" evidence="1">
    <location>
        <begin position="239"/>
        <end position="257"/>
    </location>
</feature>
<dbReference type="AlphaFoldDB" id="A0AAE4MC06"/>
<comment type="caution">
    <text evidence="2">The sequence shown here is derived from an EMBL/GenBank/DDBJ whole genome shotgun (WGS) entry which is preliminary data.</text>
</comment>
<feature type="transmembrane region" description="Helical" evidence="1">
    <location>
        <begin position="162"/>
        <end position="183"/>
    </location>
</feature>
<dbReference type="Pfam" id="PF13197">
    <property type="entry name" value="DUF4013"/>
    <property type="match status" value="1"/>
</dbReference>
<organism evidence="2 3">
    <name type="scientific">Methanorbis furvi</name>
    <dbReference type="NCBI Taxonomy" id="3028299"/>
    <lineage>
        <taxon>Archaea</taxon>
        <taxon>Methanobacteriati</taxon>
        <taxon>Methanobacteriota</taxon>
        <taxon>Stenosarchaea group</taxon>
        <taxon>Methanomicrobia</taxon>
        <taxon>Methanomicrobiales</taxon>
        <taxon>Methanocorpusculaceae</taxon>
        <taxon>Methanorbis</taxon>
    </lineage>
</organism>
<proteinExistence type="predicted"/>
<accession>A0AAE4MC06</accession>
<dbReference type="Proteomes" id="UP001273136">
    <property type="component" value="Unassembled WGS sequence"/>
</dbReference>
<evidence type="ECO:0000313" key="2">
    <source>
        <dbReference type="EMBL" id="MDV0441384.1"/>
    </source>
</evidence>
<feature type="transmembrane region" description="Helical" evidence="1">
    <location>
        <begin position="26"/>
        <end position="58"/>
    </location>
</feature>
<sequence length="278" mass="30410">MVIGIVENLYSSYDFTNKALKSFSDWLILIFINLMAVAGALLIFCGVFGMIISALSAYNLPTMTSNSMVLGDPISSSMTSAFAMAGIFSMVFIGLGIILALIFGILLTGVQIRAYRGGEFTLGSYGGMFLDGLLATIISFIYFIPYIIISILLNFGPMMNPAYVIASMIIEIVVMIVTMLFYLMAVIRFAKVQKFSAAFELKEILNVISTIGWLTYIVNIIVVGIVILVIYLILALIPVVGWGLLIVVMPFLIIWEARFFGALYESATATKEIEPASP</sequence>
<evidence type="ECO:0008006" key="4">
    <source>
        <dbReference type="Google" id="ProtNLM"/>
    </source>
</evidence>
<dbReference type="InterPro" id="IPR025098">
    <property type="entry name" value="DUF4013"/>
</dbReference>
<name>A0AAE4MC06_9EURY</name>
<feature type="transmembrane region" description="Helical" evidence="1">
    <location>
        <begin position="204"/>
        <end position="233"/>
    </location>
</feature>
<keyword evidence="1" id="KW-0472">Membrane</keyword>
<feature type="transmembrane region" description="Helical" evidence="1">
    <location>
        <begin position="128"/>
        <end position="156"/>
    </location>
</feature>
<reference evidence="2" key="1">
    <citation type="submission" date="2023-06" db="EMBL/GenBank/DDBJ databases">
        <title>Genome sequence of Methancorpusculaceae sp. Ag1.</title>
        <authorList>
            <person name="Protasov E."/>
            <person name="Platt K."/>
            <person name="Poehlein A."/>
            <person name="Daniel R."/>
            <person name="Brune A."/>
        </authorList>
    </citation>
    <scope>NUCLEOTIDE SEQUENCE</scope>
    <source>
        <strain evidence="2">Ag1</strain>
    </source>
</reference>
<dbReference type="EMBL" id="JAWDKA010000003">
    <property type="protein sequence ID" value="MDV0441384.1"/>
    <property type="molecule type" value="Genomic_DNA"/>
</dbReference>
<gene>
    <name evidence="2" type="ORF">McpAg1_05700</name>
</gene>
<keyword evidence="1" id="KW-1133">Transmembrane helix</keyword>
<protein>
    <recommendedName>
        <fullName evidence="4">DUF4013 domain-containing protein</fullName>
    </recommendedName>
</protein>
<keyword evidence="1" id="KW-0812">Transmembrane</keyword>
<keyword evidence="3" id="KW-1185">Reference proteome</keyword>